<name>A0A1H2P1Y9_9PSED</name>
<dbReference type="EMBL" id="LT629802">
    <property type="protein sequence ID" value="SDV11664.1"/>
    <property type="molecule type" value="Genomic_DNA"/>
</dbReference>
<dbReference type="Proteomes" id="UP000198600">
    <property type="component" value="Chromosome I"/>
</dbReference>
<keyword evidence="2" id="KW-1185">Reference proteome</keyword>
<evidence type="ECO:0008006" key="3">
    <source>
        <dbReference type="Google" id="ProtNLM"/>
    </source>
</evidence>
<sequence>MFDLPEPEKSELSEELQKTELNWPFIDYVRDGAVASPVAAVEFNGKLEILYLRQTENGNVLVHTQFTGSADKNRAIKVADGPEFVGISKFKPAVAVYEDLLFCFYVHADDAAVCYSTYDGTGWKGPHRIQGRTLSELGAAVRRNKWDDLELTLIFKEINPREFIFLHNSGSEWRSTFRRCSTPSAPRSGIAAAAFEDKFYAAFNDILTDNTYILPPSDDDTQPYTQLAIKLTYSAAGSASICASKGKLYCASAHKSTNACLISSYSDSVWSEPQAIHGLRLKGSPCLAEFKGDLYLLSVDAVGVDIFKSEQ</sequence>
<accession>A0A1H2P1Y9</accession>
<evidence type="ECO:0000313" key="2">
    <source>
        <dbReference type="Proteomes" id="UP000198600"/>
    </source>
</evidence>
<reference evidence="2" key="1">
    <citation type="submission" date="2016-10" db="EMBL/GenBank/DDBJ databases">
        <authorList>
            <person name="Varghese N."/>
            <person name="Submissions S."/>
        </authorList>
    </citation>
    <scope>NUCLEOTIDE SEQUENCE [LARGE SCALE GENOMIC DNA]</scope>
    <source>
        <strain evidence="2">LMG 2223</strain>
    </source>
</reference>
<dbReference type="RefSeq" id="WP_084379748.1">
    <property type="nucleotide sequence ID" value="NZ_LS483433.1"/>
</dbReference>
<proteinExistence type="predicted"/>
<evidence type="ECO:0000313" key="1">
    <source>
        <dbReference type="EMBL" id="SDV11664.1"/>
    </source>
</evidence>
<protein>
    <recommendedName>
        <fullName evidence="3">Exo-alpha-sialidase</fullName>
    </recommendedName>
</protein>
<dbReference type="OrthoDB" id="3215821at2"/>
<organism evidence="1 2">
    <name type="scientific">Pseudomonas mucidolens</name>
    <dbReference type="NCBI Taxonomy" id="46679"/>
    <lineage>
        <taxon>Bacteria</taxon>
        <taxon>Pseudomonadati</taxon>
        <taxon>Pseudomonadota</taxon>
        <taxon>Gammaproteobacteria</taxon>
        <taxon>Pseudomonadales</taxon>
        <taxon>Pseudomonadaceae</taxon>
        <taxon>Pseudomonas</taxon>
    </lineage>
</organism>
<gene>
    <name evidence="1" type="ORF">SAMN05216202_5321</name>
</gene>
<dbReference type="AlphaFoldDB" id="A0A1H2P1Y9"/>